<keyword evidence="4" id="KW-0808">Transferase</keyword>
<feature type="domain" description="Histidine kinase/HSP90-like ATPase" evidence="10">
    <location>
        <begin position="574"/>
        <end position="665"/>
    </location>
</feature>
<evidence type="ECO:0000256" key="3">
    <source>
        <dbReference type="ARBA" id="ARBA00022553"/>
    </source>
</evidence>
<evidence type="ECO:0000313" key="13">
    <source>
        <dbReference type="Proteomes" id="UP000326994"/>
    </source>
</evidence>
<keyword evidence="8" id="KW-0902">Two-component regulatory system</keyword>
<protein>
    <recommendedName>
        <fullName evidence="2">histidine kinase</fullName>
        <ecNumber evidence="2">2.7.13.3</ecNumber>
    </recommendedName>
</protein>
<evidence type="ECO:0000259" key="11">
    <source>
        <dbReference type="Pfam" id="PF07730"/>
    </source>
</evidence>
<keyword evidence="9" id="KW-0812">Transmembrane</keyword>
<dbReference type="GO" id="GO:0000155">
    <property type="term" value="F:phosphorelay sensor kinase activity"/>
    <property type="evidence" value="ECO:0007669"/>
    <property type="project" value="InterPro"/>
</dbReference>
<dbReference type="Gene3D" id="3.30.565.10">
    <property type="entry name" value="Histidine kinase-like ATPase, C-terminal domain"/>
    <property type="match status" value="1"/>
</dbReference>
<keyword evidence="3" id="KW-0597">Phosphoprotein</keyword>
<dbReference type="Gene3D" id="1.25.40.10">
    <property type="entry name" value="Tetratricopeptide repeat domain"/>
    <property type="match status" value="1"/>
</dbReference>
<feature type="domain" description="Signal transduction histidine kinase subgroup 3 dimerisation and phosphoacceptor" evidence="11">
    <location>
        <begin position="478"/>
        <end position="503"/>
    </location>
</feature>
<comment type="caution">
    <text evidence="12">The sequence shown here is derived from an EMBL/GenBank/DDBJ whole genome shotgun (WGS) entry which is preliminary data.</text>
</comment>
<dbReference type="SUPFAM" id="SSF48452">
    <property type="entry name" value="TPR-like"/>
    <property type="match status" value="1"/>
</dbReference>
<dbReference type="Pfam" id="PF07730">
    <property type="entry name" value="HisKA_3"/>
    <property type="match status" value="1"/>
</dbReference>
<dbReference type="Proteomes" id="UP000326994">
    <property type="component" value="Unassembled WGS sequence"/>
</dbReference>
<keyword evidence="9" id="KW-1133">Transmembrane helix</keyword>
<dbReference type="GO" id="GO:0005524">
    <property type="term" value="F:ATP binding"/>
    <property type="evidence" value="ECO:0007669"/>
    <property type="project" value="UniProtKB-KW"/>
</dbReference>
<evidence type="ECO:0000313" key="12">
    <source>
        <dbReference type="EMBL" id="GEQ84736.1"/>
    </source>
</evidence>
<dbReference type="InterPro" id="IPR050482">
    <property type="entry name" value="Sensor_HK_TwoCompSys"/>
</dbReference>
<keyword evidence="7" id="KW-0067">ATP-binding</keyword>
<proteinExistence type="predicted"/>
<dbReference type="PANTHER" id="PTHR24421:SF10">
    <property type="entry name" value="NITRATE_NITRITE SENSOR PROTEIN NARQ"/>
    <property type="match status" value="1"/>
</dbReference>
<dbReference type="AlphaFoldDB" id="A0A5J4FX80"/>
<keyword evidence="6" id="KW-0418">Kinase</keyword>
<evidence type="ECO:0000259" key="10">
    <source>
        <dbReference type="Pfam" id="PF02518"/>
    </source>
</evidence>
<evidence type="ECO:0000256" key="1">
    <source>
        <dbReference type="ARBA" id="ARBA00000085"/>
    </source>
</evidence>
<dbReference type="InterPro" id="IPR003594">
    <property type="entry name" value="HATPase_dom"/>
</dbReference>
<dbReference type="EMBL" id="BKCF01000001">
    <property type="protein sequence ID" value="GEQ84736.1"/>
    <property type="molecule type" value="Genomic_DNA"/>
</dbReference>
<name>A0A5J4FX80_9FLAO</name>
<dbReference type="EC" id="2.7.13.3" evidence="2"/>
<keyword evidence="13" id="KW-1185">Reference proteome</keyword>
<dbReference type="SUPFAM" id="SSF55874">
    <property type="entry name" value="ATPase domain of HSP90 chaperone/DNA topoisomerase II/histidine kinase"/>
    <property type="match status" value="1"/>
</dbReference>
<reference evidence="12 13" key="1">
    <citation type="submission" date="2019-08" db="EMBL/GenBank/DDBJ databases">
        <title>Ulvibacter marinistellae sp. nov., isolated from a starfish, Patiria pectinifera.</title>
        <authorList>
            <person name="Kawano K."/>
            <person name="Ushijima N."/>
            <person name="Kihara M."/>
            <person name="Itoh H."/>
        </authorList>
    </citation>
    <scope>NUCLEOTIDE SEQUENCE [LARGE SCALE GENOMIC DNA]</scope>
    <source>
        <strain evidence="12 13">KK4</strain>
    </source>
</reference>
<dbReference type="InterPro" id="IPR011990">
    <property type="entry name" value="TPR-like_helical_dom_sf"/>
</dbReference>
<dbReference type="GO" id="GO:0046983">
    <property type="term" value="F:protein dimerization activity"/>
    <property type="evidence" value="ECO:0007669"/>
    <property type="project" value="InterPro"/>
</dbReference>
<dbReference type="InterPro" id="IPR036890">
    <property type="entry name" value="HATPase_C_sf"/>
</dbReference>
<sequence length="666" mass="76889">MGIPPVNAQDEISIEERIEKLMQLVENSEGIEKLQWLDSLSNIIAYDTNFMNDSIVLTTIKFAKKLDSFNTATWHIANEIYHLNSRKGTPEKSKELFLKSMKHRAKVNDPNVLCKYFYEGGNTHYFLGEFETALQLFDSTFIQAKRANNNRFIGLAKLGKGQVYTDSGDFGNASLTLQDAIKFFTIKQDSTSIIEAKNSLSILYSKNGFYDEAETERNEIIKFEVAGGHFNTLPAVYYNAAADYNKQDRQMDRIVSLKLSLEAARKSDHINFYEPIMLTGLIAAYAENDSLQEAKFYLKKIYKNKEQNTSGQFRDYYLGAIKNMAFAEMEYSKAIEYGTEYLKSKRQGKQYEEIQAAEKFLAKVYQTIGEKGKAFDHYIEYSKIKDSIENAKKVRVLSYYQTIYETEKLDLKIKAQQKDIAFINEMNKVRMQWFFLVILLLIGIFGVFWLARSRNYARNKQKLQEEFTKDVLKTQEKERARIAGELHDSVGQKLLILKNSLVQKDNGDKKEIDLVGDTIKEVREMSHGLHPFQFEKLGLVQSLKNMVETFQKNSNIFYSEDIEIEYLKFPKEKEIYVFRMLQEAITNVEKHSDATACNLTATESNNQIIFILKDNGKGFDLNKNTTEWKGLGMKTLEERARFIDANLQIDSLPHKGTTITLKIPIK</sequence>
<dbReference type="PANTHER" id="PTHR24421">
    <property type="entry name" value="NITRATE/NITRITE SENSOR PROTEIN NARX-RELATED"/>
    <property type="match status" value="1"/>
</dbReference>
<comment type="catalytic activity">
    <reaction evidence="1">
        <text>ATP + protein L-histidine = ADP + protein N-phospho-L-histidine.</text>
        <dbReference type="EC" id="2.7.13.3"/>
    </reaction>
</comment>
<evidence type="ECO:0000256" key="7">
    <source>
        <dbReference type="ARBA" id="ARBA00022840"/>
    </source>
</evidence>
<keyword evidence="5" id="KW-0547">Nucleotide-binding</keyword>
<evidence type="ECO:0000256" key="2">
    <source>
        <dbReference type="ARBA" id="ARBA00012438"/>
    </source>
</evidence>
<dbReference type="Gene3D" id="1.20.5.1930">
    <property type="match status" value="1"/>
</dbReference>
<dbReference type="Pfam" id="PF02518">
    <property type="entry name" value="HATPase_c"/>
    <property type="match status" value="1"/>
</dbReference>
<evidence type="ECO:0000256" key="4">
    <source>
        <dbReference type="ARBA" id="ARBA00022679"/>
    </source>
</evidence>
<dbReference type="InterPro" id="IPR011712">
    <property type="entry name" value="Sig_transdc_His_kin_sub3_dim/P"/>
</dbReference>
<evidence type="ECO:0000256" key="9">
    <source>
        <dbReference type="SAM" id="Phobius"/>
    </source>
</evidence>
<evidence type="ECO:0000256" key="6">
    <source>
        <dbReference type="ARBA" id="ARBA00022777"/>
    </source>
</evidence>
<feature type="transmembrane region" description="Helical" evidence="9">
    <location>
        <begin position="433"/>
        <end position="451"/>
    </location>
</feature>
<dbReference type="RefSeq" id="WP_172966824.1">
    <property type="nucleotide sequence ID" value="NZ_BKCF01000001.1"/>
</dbReference>
<organism evidence="12 13">
    <name type="scientific">Patiriisocius marinistellae</name>
    <dbReference type="NCBI Taxonomy" id="2494560"/>
    <lineage>
        <taxon>Bacteria</taxon>
        <taxon>Pseudomonadati</taxon>
        <taxon>Bacteroidota</taxon>
        <taxon>Flavobacteriia</taxon>
        <taxon>Flavobacteriales</taxon>
        <taxon>Flavobacteriaceae</taxon>
        <taxon>Patiriisocius</taxon>
    </lineage>
</organism>
<gene>
    <name evidence="12" type="ORF">ULMS_02440</name>
</gene>
<dbReference type="CDD" id="cd16917">
    <property type="entry name" value="HATPase_UhpB-NarQ-NarX-like"/>
    <property type="match status" value="1"/>
</dbReference>
<evidence type="ECO:0000256" key="8">
    <source>
        <dbReference type="ARBA" id="ARBA00023012"/>
    </source>
</evidence>
<keyword evidence="9" id="KW-0472">Membrane</keyword>
<evidence type="ECO:0000256" key="5">
    <source>
        <dbReference type="ARBA" id="ARBA00022741"/>
    </source>
</evidence>
<dbReference type="GO" id="GO:0016020">
    <property type="term" value="C:membrane"/>
    <property type="evidence" value="ECO:0007669"/>
    <property type="project" value="InterPro"/>
</dbReference>
<accession>A0A5J4FX80</accession>